<evidence type="ECO:0000313" key="2">
    <source>
        <dbReference type="EMBL" id="KAA2370994.1"/>
    </source>
</evidence>
<feature type="transmembrane region" description="Helical" evidence="1">
    <location>
        <begin position="53"/>
        <end position="72"/>
    </location>
</feature>
<protein>
    <submittedName>
        <fullName evidence="2">Uncharacterized protein</fullName>
    </submittedName>
</protein>
<evidence type="ECO:0000313" key="3">
    <source>
        <dbReference type="Proteomes" id="UP000323567"/>
    </source>
</evidence>
<reference evidence="2 3" key="1">
    <citation type="journal article" date="2019" name="Nat. Med.">
        <title>A library of human gut bacterial isolates paired with longitudinal multiomics data enables mechanistic microbiome research.</title>
        <authorList>
            <person name="Poyet M."/>
            <person name="Groussin M."/>
            <person name="Gibbons S.M."/>
            <person name="Avila-Pacheco J."/>
            <person name="Jiang X."/>
            <person name="Kearney S.M."/>
            <person name="Perrotta A.R."/>
            <person name="Berdy B."/>
            <person name="Zhao S."/>
            <person name="Lieberman T.D."/>
            <person name="Swanson P.K."/>
            <person name="Smith M."/>
            <person name="Roesemann S."/>
            <person name="Alexander J.E."/>
            <person name="Rich S.A."/>
            <person name="Livny J."/>
            <person name="Vlamakis H."/>
            <person name="Clish C."/>
            <person name="Bullock K."/>
            <person name="Deik A."/>
            <person name="Scott J."/>
            <person name="Pierce K.A."/>
            <person name="Xavier R.J."/>
            <person name="Alm E.J."/>
        </authorList>
    </citation>
    <scope>NUCLEOTIDE SEQUENCE [LARGE SCALE GENOMIC DNA]</scope>
    <source>
        <strain evidence="2 3">BIOML-A2</strain>
    </source>
</reference>
<dbReference type="RefSeq" id="WP_015547738.1">
    <property type="nucleotide sequence ID" value="NZ_CAUCFE010000016.1"/>
</dbReference>
<sequence length="98" mass="11526">MTKMTPRENKWLEDYRRREAAKTVRMQRRALWFWGALFTTWAIFGLFAEPDKFTFTDSLLLIMILVNVFNSIKELIRNKRIAAEKNAAETSEDAPVAK</sequence>
<evidence type="ECO:0000256" key="1">
    <source>
        <dbReference type="SAM" id="Phobius"/>
    </source>
</evidence>
<keyword evidence="1" id="KW-0472">Membrane</keyword>
<dbReference type="GeneID" id="92755551"/>
<keyword evidence="1" id="KW-0812">Transmembrane</keyword>
<accession>A0A5B3GBL5</accession>
<dbReference type="EMBL" id="VVXK01000005">
    <property type="protein sequence ID" value="KAA2370994.1"/>
    <property type="molecule type" value="Genomic_DNA"/>
</dbReference>
<organism evidence="2 3">
    <name type="scientific">Alistipes shahii</name>
    <dbReference type="NCBI Taxonomy" id="328814"/>
    <lineage>
        <taxon>Bacteria</taxon>
        <taxon>Pseudomonadati</taxon>
        <taxon>Bacteroidota</taxon>
        <taxon>Bacteroidia</taxon>
        <taxon>Bacteroidales</taxon>
        <taxon>Rikenellaceae</taxon>
        <taxon>Alistipes</taxon>
    </lineage>
</organism>
<comment type="caution">
    <text evidence="2">The sequence shown here is derived from an EMBL/GenBank/DDBJ whole genome shotgun (WGS) entry which is preliminary data.</text>
</comment>
<dbReference type="AlphaFoldDB" id="A0A5B3GBL5"/>
<gene>
    <name evidence="2" type="ORF">F2Y13_05435</name>
</gene>
<dbReference type="Proteomes" id="UP000323567">
    <property type="component" value="Unassembled WGS sequence"/>
</dbReference>
<keyword evidence="1" id="KW-1133">Transmembrane helix</keyword>
<name>A0A5B3GBL5_9BACT</name>
<proteinExistence type="predicted"/>
<feature type="transmembrane region" description="Helical" evidence="1">
    <location>
        <begin position="30"/>
        <end position="47"/>
    </location>
</feature>